<evidence type="ECO:0000313" key="5">
    <source>
        <dbReference type="Proteomes" id="UP000188946"/>
    </source>
</evidence>
<evidence type="ECO:0000313" key="3">
    <source>
        <dbReference type="EMBL" id="ONK28037.1"/>
    </source>
</evidence>
<dbReference type="Proteomes" id="UP000188946">
    <property type="component" value="Unassembled WGS sequence"/>
</dbReference>
<dbReference type="GO" id="GO:0004553">
    <property type="term" value="F:hydrolase activity, hydrolyzing O-glycosyl compounds"/>
    <property type="evidence" value="ECO:0007669"/>
    <property type="project" value="InterPro"/>
</dbReference>
<proteinExistence type="predicted"/>
<reference evidence="4 5" key="1">
    <citation type="submission" date="2016-12" db="EMBL/GenBank/DDBJ databases">
        <authorList>
            <person name="Gulvik C.A."/>
        </authorList>
    </citation>
    <scope>NUCLEOTIDE SEQUENCE [LARGE SCALE GENOMIC DNA]</scope>
    <source>
        <strain evidence="3 5">12-5202</strain>
        <strain evidence="2 4">12-5291</strain>
    </source>
</reference>
<evidence type="ECO:0008006" key="6">
    <source>
        <dbReference type="Google" id="ProtNLM"/>
    </source>
</evidence>
<name>A0AB36JLD0_9STRE</name>
<dbReference type="GO" id="GO:0005975">
    <property type="term" value="P:carbohydrate metabolic process"/>
    <property type="evidence" value="ECO:0007669"/>
    <property type="project" value="InterPro"/>
</dbReference>
<evidence type="ECO:0000256" key="1">
    <source>
        <dbReference type="ARBA" id="ARBA00022801"/>
    </source>
</evidence>
<dbReference type="EMBL" id="MSPT01000014">
    <property type="protein sequence ID" value="ONK26632.1"/>
    <property type="molecule type" value="Genomic_DNA"/>
</dbReference>
<evidence type="ECO:0000313" key="2">
    <source>
        <dbReference type="EMBL" id="ONK26632.1"/>
    </source>
</evidence>
<organism evidence="2 4">
    <name type="scientific">Streptococcus azizii</name>
    <dbReference type="NCBI Taxonomy" id="1579424"/>
    <lineage>
        <taxon>Bacteria</taxon>
        <taxon>Bacillati</taxon>
        <taxon>Bacillota</taxon>
        <taxon>Bacilli</taxon>
        <taxon>Lactobacillales</taxon>
        <taxon>Streptococcaceae</taxon>
        <taxon>Streptococcus</taxon>
    </lineage>
</organism>
<keyword evidence="1" id="KW-0378">Hydrolase</keyword>
<accession>A0AB36JLD0</accession>
<dbReference type="Gene3D" id="3.40.50.1700">
    <property type="entry name" value="Glycoside hydrolase family 3 C-terminal domain"/>
    <property type="match status" value="1"/>
</dbReference>
<evidence type="ECO:0000313" key="4">
    <source>
        <dbReference type="Proteomes" id="UP000188600"/>
    </source>
</evidence>
<dbReference type="AlphaFoldDB" id="A0AB36JLD0"/>
<protein>
    <recommendedName>
        <fullName evidence="6">Transposase</fullName>
    </recommendedName>
</protein>
<dbReference type="EMBL" id="MSPR01000013">
    <property type="protein sequence ID" value="ONK28037.1"/>
    <property type="molecule type" value="Genomic_DNA"/>
</dbReference>
<dbReference type="Proteomes" id="UP000188600">
    <property type="component" value="Unassembled WGS sequence"/>
</dbReference>
<dbReference type="RefSeq" id="WP_076996394.1">
    <property type="nucleotide sequence ID" value="NZ_MSPR01000013.1"/>
</dbReference>
<gene>
    <name evidence="3" type="ORF">BVE84_07265</name>
    <name evidence="2" type="ORF">BVE86_07085</name>
</gene>
<sequence>MGIYVGYRYFTSVVKSVKHPFGFGLFYTGFACSHLRVEPNGIEVMVTNIGQFIKAFRAKKECQKQLS</sequence>
<comment type="caution">
    <text evidence="2">The sequence shown here is derived from an EMBL/GenBank/DDBJ whole genome shotgun (WGS) entry which is preliminary data.</text>
</comment>
<keyword evidence="5" id="KW-1185">Reference proteome</keyword>
<dbReference type="InterPro" id="IPR036881">
    <property type="entry name" value="Glyco_hydro_3_C_sf"/>
</dbReference>